<comment type="caution">
    <text evidence="5">The sequence shown here is derived from an EMBL/GenBank/DDBJ whole genome shotgun (WGS) entry which is preliminary data.</text>
</comment>
<dbReference type="SUPFAM" id="SSF50978">
    <property type="entry name" value="WD40 repeat-like"/>
    <property type="match status" value="1"/>
</dbReference>
<name>A0A250WX89_9CHLO</name>
<keyword evidence="6" id="KW-1185">Reference proteome</keyword>
<dbReference type="PROSITE" id="PS50082">
    <property type="entry name" value="WD_REPEATS_2"/>
    <property type="match status" value="1"/>
</dbReference>
<protein>
    <submittedName>
        <fullName evidence="5">Uncharacterized protein</fullName>
    </submittedName>
</protein>
<dbReference type="AlphaFoldDB" id="A0A250WX89"/>
<dbReference type="EMBL" id="BEGY01000012">
    <property type="protein sequence ID" value="GAX75396.1"/>
    <property type="molecule type" value="Genomic_DNA"/>
</dbReference>
<dbReference type="STRING" id="1157962.A0A250WX89"/>
<sequence length="381" mass="41382">MAIACSLTGHSNTITDVTFSDSPTSLHSSAADGTVRGWDLRSNQCTESFSERQELFSFYILDHLIVAGGKGEVIFWDRRSPSHPVLKLTDTHLDDVTQVKLHPSQHVVSASGDGLIAVHDVSRGLVEDDDSFTAALNVGTSVEEVGFYGPQNEQLWVRTGTESLHLWEWKEATCVDRDGGHEAFAEWPEARTAAKAMAQQSSVASLFEEVGYLLGCHYDSVSDGLLLMAGCEGSVGFFPILQQQSGAVILSGQQQHKNRAVTMHTPVLALHGHHTEVIRSIQCAAGSVGQAGTIYASGGEDGLVCLWSADQIDRDQQLLPSSSHDTNVVERGLPRIGGHHQHGGQSTSDHNHVGRSLEQNHGPMKRRTNMGGKKFRKQTPY</sequence>
<dbReference type="Gene3D" id="2.130.10.10">
    <property type="entry name" value="YVTN repeat-like/Quinoprotein amine dehydrogenase"/>
    <property type="match status" value="2"/>
</dbReference>
<accession>A0A250WX89</accession>
<dbReference type="PANTHER" id="PTHR22889">
    <property type="entry name" value="WD REPEAT-CONTAINING PROTEIN 89"/>
    <property type="match status" value="1"/>
</dbReference>
<dbReference type="InterPro" id="IPR015943">
    <property type="entry name" value="WD40/YVTN_repeat-like_dom_sf"/>
</dbReference>
<feature type="repeat" description="WD" evidence="3">
    <location>
        <begin position="7"/>
        <end position="48"/>
    </location>
</feature>
<feature type="compositionally biased region" description="Basic residues" evidence="4">
    <location>
        <begin position="363"/>
        <end position="381"/>
    </location>
</feature>
<evidence type="ECO:0000313" key="5">
    <source>
        <dbReference type="EMBL" id="GAX75396.1"/>
    </source>
</evidence>
<keyword evidence="2" id="KW-0677">Repeat</keyword>
<keyword evidence="1 3" id="KW-0853">WD repeat</keyword>
<dbReference type="InterPro" id="IPR001680">
    <property type="entry name" value="WD40_rpt"/>
</dbReference>
<dbReference type="PROSITE" id="PS50294">
    <property type="entry name" value="WD_REPEATS_REGION"/>
    <property type="match status" value="1"/>
</dbReference>
<dbReference type="Proteomes" id="UP000232323">
    <property type="component" value="Unassembled WGS sequence"/>
</dbReference>
<dbReference type="PANTHER" id="PTHR22889:SF0">
    <property type="entry name" value="WD REPEAT-CONTAINING PROTEIN 89"/>
    <property type="match status" value="1"/>
</dbReference>
<evidence type="ECO:0000313" key="6">
    <source>
        <dbReference type="Proteomes" id="UP000232323"/>
    </source>
</evidence>
<reference evidence="5 6" key="1">
    <citation type="submission" date="2017-08" db="EMBL/GenBank/DDBJ databases">
        <title>Acidophilic green algal genome provides insights into adaptation to an acidic environment.</title>
        <authorList>
            <person name="Hirooka S."/>
            <person name="Hirose Y."/>
            <person name="Kanesaki Y."/>
            <person name="Higuchi S."/>
            <person name="Fujiwara T."/>
            <person name="Onuma R."/>
            <person name="Era A."/>
            <person name="Ohbayashi R."/>
            <person name="Uzuka A."/>
            <person name="Nozaki H."/>
            <person name="Yoshikawa H."/>
            <person name="Miyagishima S.Y."/>
        </authorList>
    </citation>
    <scope>NUCLEOTIDE SEQUENCE [LARGE SCALE GENOMIC DNA]</scope>
    <source>
        <strain evidence="5 6">NIES-2499</strain>
    </source>
</reference>
<evidence type="ECO:0000256" key="4">
    <source>
        <dbReference type="SAM" id="MobiDB-lite"/>
    </source>
</evidence>
<evidence type="ECO:0000256" key="2">
    <source>
        <dbReference type="ARBA" id="ARBA00022737"/>
    </source>
</evidence>
<organism evidence="5 6">
    <name type="scientific">Chlamydomonas eustigma</name>
    <dbReference type="NCBI Taxonomy" id="1157962"/>
    <lineage>
        <taxon>Eukaryota</taxon>
        <taxon>Viridiplantae</taxon>
        <taxon>Chlorophyta</taxon>
        <taxon>core chlorophytes</taxon>
        <taxon>Chlorophyceae</taxon>
        <taxon>CS clade</taxon>
        <taxon>Chlamydomonadales</taxon>
        <taxon>Chlamydomonadaceae</taxon>
        <taxon>Chlamydomonas</taxon>
    </lineage>
</organism>
<evidence type="ECO:0000256" key="3">
    <source>
        <dbReference type="PROSITE-ProRule" id="PRU00221"/>
    </source>
</evidence>
<evidence type="ECO:0000256" key="1">
    <source>
        <dbReference type="ARBA" id="ARBA00022574"/>
    </source>
</evidence>
<dbReference type="OrthoDB" id="25131at2759"/>
<dbReference type="InterPro" id="IPR036322">
    <property type="entry name" value="WD40_repeat_dom_sf"/>
</dbReference>
<dbReference type="Pfam" id="PF00400">
    <property type="entry name" value="WD40"/>
    <property type="match status" value="2"/>
</dbReference>
<feature type="region of interest" description="Disordered" evidence="4">
    <location>
        <begin position="333"/>
        <end position="381"/>
    </location>
</feature>
<dbReference type="SMART" id="SM00320">
    <property type="entry name" value="WD40"/>
    <property type="match status" value="4"/>
</dbReference>
<dbReference type="InterPro" id="IPR039328">
    <property type="entry name" value="WDR89"/>
</dbReference>
<gene>
    <name evidence="5" type="ORF">CEUSTIGMA_g2840.t1</name>
</gene>
<proteinExistence type="predicted"/>